<proteinExistence type="predicted"/>
<feature type="region of interest" description="Disordered" evidence="1">
    <location>
        <begin position="66"/>
        <end position="92"/>
    </location>
</feature>
<evidence type="ECO:0000313" key="3">
    <source>
        <dbReference type="Proteomes" id="UP001292094"/>
    </source>
</evidence>
<organism evidence="2 3">
    <name type="scientific">Petrolisthes manimaculis</name>
    <dbReference type="NCBI Taxonomy" id="1843537"/>
    <lineage>
        <taxon>Eukaryota</taxon>
        <taxon>Metazoa</taxon>
        <taxon>Ecdysozoa</taxon>
        <taxon>Arthropoda</taxon>
        <taxon>Crustacea</taxon>
        <taxon>Multicrustacea</taxon>
        <taxon>Malacostraca</taxon>
        <taxon>Eumalacostraca</taxon>
        <taxon>Eucarida</taxon>
        <taxon>Decapoda</taxon>
        <taxon>Pleocyemata</taxon>
        <taxon>Anomura</taxon>
        <taxon>Galatheoidea</taxon>
        <taxon>Porcellanidae</taxon>
        <taxon>Petrolisthes</taxon>
    </lineage>
</organism>
<dbReference type="Proteomes" id="UP001292094">
    <property type="component" value="Unassembled WGS sequence"/>
</dbReference>
<name>A0AAE1TK59_9EUCA</name>
<feature type="compositionally biased region" description="Polar residues" evidence="1">
    <location>
        <begin position="26"/>
        <end position="36"/>
    </location>
</feature>
<comment type="caution">
    <text evidence="2">The sequence shown here is derived from an EMBL/GenBank/DDBJ whole genome shotgun (WGS) entry which is preliminary data.</text>
</comment>
<keyword evidence="3" id="KW-1185">Reference proteome</keyword>
<accession>A0AAE1TK59</accession>
<protein>
    <submittedName>
        <fullName evidence="2">Uncharacterized protein</fullName>
    </submittedName>
</protein>
<gene>
    <name evidence="2" type="ORF">Pmani_038546</name>
</gene>
<feature type="region of interest" description="Disordered" evidence="1">
    <location>
        <begin position="1"/>
        <end position="44"/>
    </location>
</feature>
<sequence length="115" mass="12423">MGLKILGDGRPLPAPSDPIIIPAPDQTITPALSQPSHHLCHNHHTSPDLTLDPFLTPIADPIIPVPITPPALTPPSHHQPLPHHHTTSPYPTMTPAPITPALYLNPYLFTSSDFQ</sequence>
<dbReference type="EMBL" id="JAWZYT010006309">
    <property type="protein sequence ID" value="KAK4288423.1"/>
    <property type="molecule type" value="Genomic_DNA"/>
</dbReference>
<dbReference type="AlphaFoldDB" id="A0AAE1TK59"/>
<evidence type="ECO:0000313" key="2">
    <source>
        <dbReference type="EMBL" id="KAK4288423.1"/>
    </source>
</evidence>
<reference evidence="2" key="1">
    <citation type="submission" date="2023-11" db="EMBL/GenBank/DDBJ databases">
        <title>Genome assemblies of two species of porcelain crab, Petrolisthes cinctipes and Petrolisthes manimaculis (Anomura: Porcellanidae).</title>
        <authorList>
            <person name="Angst P."/>
        </authorList>
    </citation>
    <scope>NUCLEOTIDE SEQUENCE</scope>
    <source>
        <strain evidence="2">PB745_02</strain>
        <tissue evidence="2">Gill</tissue>
    </source>
</reference>
<evidence type="ECO:0000256" key="1">
    <source>
        <dbReference type="SAM" id="MobiDB-lite"/>
    </source>
</evidence>